<dbReference type="GO" id="GO:0015074">
    <property type="term" value="P:DNA integration"/>
    <property type="evidence" value="ECO:0007669"/>
    <property type="project" value="InterPro"/>
</dbReference>
<evidence type="ECO:0000313" key="2">
    <source>
        <dbReference type="EMBL" id="RVW88244.1"/>
    </source>
</evidence>
<evidence type="ECO:0000313" key="3">
    <source>
        <dbReference type="Proteomes" id="UP000288805"/>
    </source>
</evidence>
<dbReference type="GO" id="GO:0003676">
    <property type="term" value="F:nucleic acid binding"/>
    <property type="evidence" value="ECO:0007669"/>
    <property type="project" value="InterPro"/>
</dbReference>
<sequence>MYLRQNSKKWVVKLMGYDYEIIYRLGHENLVADAVSRKSSSPILLHLHVPMVTIWDEIKKAYEGDSYVQSLTRLANAQLEGPYAWRNGLLFFKGRKVKSETMPPTGLLQPLPIPCQVWDDITLDFIEGLPTSTGRDTILVVVDRLSKSAHFLALTHSFTAKIVAERFVEGVIKLHGLPKSIISDRDPIFISKFWQEFFQMLGTKLQLSSAYHPQTDGQTEVVNRCVKQCLRSMVHQWPRKWSNYLPWAELSYNTTYHASTGMTPFQALYYLLKFPFTIMGYNRQPSNEAHQKLASRFYRPYPMIQKIGVVAYKLQLPEGAHIHPVFHVSLLKNFVGELAKPSQELPPVNDEGAVILEPQHILDTR</sequence>
<evidence type="ECO:0000259" key="1">
    <source>
        <dbReference type="PROSITE" id="PS50994"/>
    </source>
</evidence>
<reference evidence="2 3" key="1">
    <citation type="journal article" date="2018" name="PLoS Genet.">
        <title>Population sequencing reveals clonal diversity and ancestral inbreeding in the grapevine cultivar Chardonnay.</title>
        <authorList>
            <person name="Roach M.J."/>
            <person name="Johnson D.L."/>
            <person name="Bohlmann J."/>
            <person name="van Vuuren H.J."/>
            <person name="Jones S.J."/>
            <person name="Pretorius I.S."/>
            <person name="Schmidt S.A."/>
            <person name="Borneman A.R."/>
        </authorList>
    </citation>
    <scope>NUCLEOTIDE SEQUENCE [LARGE SCALE GENOMIC DNA]</scope>
    <source>
        <strain evidence="3">cv. Chardonnay</strain>
        <tissue evidence="2">Leaf</tissue>
    </source>
</reference>
<dbReference type="Pfam" id="PF24626">
    <property type="entry name" value="SH3_Tf2-1"/>
    <property type="match status" value="1"/>
</dbReference>
<dbReference type="InterPro" id="IPR036397">
    <property type="entry name" value="RNaseH_sf"/>
</dbReference>
<dbReference type="InterPro" id="IPR012337">
    <property type="entry name" value="RNaseH-like_sf"/>
</dbReference>
<dbReference type="AlphaFoldDB" id="A0A438HUV0"/>
<proteinExistence type="predicted"/>
<dbReference type="InterPro" id="IPR001584">
    <property type="entry name" value="Integrase_cat-core"/>
</dbReference>
<dbReference type="PROSITE" id="PS50994">
    <property type="entry name" value="INTEGRASE"/>
    <property type="match status" value="1"/>
</dbReference>
<dbReference type="Proteomes" id="UP000288805">
    <property type="component" value="Unassembled WGS sequence"/>
</dbReference>
<organism evidence="2 3">
    <name type="scientific">Vitis vinifera</name>
    <name type="common">Grape</name>
    <dbReference type="NCBI Taxonomy" id="29760"/>
    <lineage>
        <taxon>Eukaryota</taxon>
        <taxon>Viridiplantae</taxon>
        <taxon>Streptophyta</taxon>
        <taxon>Embryophyta</taxon>
        <taxon>Tracheophyta</taxon>
        <taxon>Spermatophyta</taxon>
        <taxon>Magnoliopsida</taxon>
        <taxon>eudicotyledons</taxon>
        <taxon>Gunneridae</taxon>
        <taxon>Pentapetalae</taxon>
        <taxon>rosids</taxon>
        <taxon>Vitales</taxon>
        <taxon>Vitaceae</taxon>
        <taxon>Viteae</taxon>
        <taxon>Vitis</taxon>
    </lineage>
</organism>
<dbReference type="PANTHER" id="PTHR45835:SF99">
    <property type="entry name" value="CHROMO DOMAIN-CONTAINING PROTEIN-RELATED"/>
    <property type="match status" value="1"/>
</dbReference>
<gene>
    <name evidence="2" type="primary">Tf2-11_15</name>
    <name evidence="2" type="ORF">CK203_038644</name>
</gene>
<dbReference type="Gene3D" id="3.30.420.10">
    <property type="entry name" value="Ribonuclease H-like superfamily/Ribonuclease H"/>
    <property type="match status" value="1"/>
</dbReference>
<protein>
    <submittedName>
        <fullName evidence="2">Transposon Tf2-11 polyprotein</fullName>
    </submittedName>
</protein>
<feature type="domain" description="Integrase catalytic" evidence="1">
    <location>
        <begin position="108"/>
        <end position="272"/>
    </location>
</feature>
<dbReference type="SUPFAM" id="SSF53098">
    <property type="entry name" value="Ribonuclease H-like"/>
    <property type="match status" value="1"/>
</dbReference>
<dbReference type="EMBL" id="QGNW01000175">
    <property type="protein sequence ID" value="RVW88244.1"/>
    <property type="molecule type" value="Genomic_DNA"/>
</dbReference>
<dbReference type="PANTHER" id="PTHR45835">
    <property type="entry name" value="YALI0A06105P"/>
    <property type="match status" value="1"/>
</dbReference>
<name>A0A438HUV0_VITVI</name>
<comment type="caution">
    <text evidence="2">The sequence shown here is derived from an EMBL/GenBank/DDBJ whole genome shotgun (WGS) entry which is preliminary data.</text>
</comment>
<dbReference type="InterPro" id="IPR056924">
    <property type="entry name" value="SH3_Tf2-1"/>
</dbReference>
<accession>A0A438HUV0</accession>